<keyword evidence="2 3" id="KW-0732">Signal</keyword>
<sequence>MPAFRDRLQILSATIILLAATSTGAIAQKKYDTGATDTEIKIGNIMPYSGPASAYGVIGKTEAAYFKKINAEGGINGRKINFISYDDAYSPPKAVEQARKLVESDEVLFIFNPLGTPSNSAIQKYMNEKKVPQLFVSTGATKWNDPKHFPWTMGWIPNYQSEGRIYAQYILKERPTGKIGILYQNDDYGKDYVKGIRDGLGAKAASMIVGEESYETATPTIDSHVVALKSEGADIFISITTPKFAAQSIKKVAELGWKPLFILNSVGSSTGAVMRPAGIENGQNIISTAYNKDPTDPQWNDDVGIKHFDAFLAKYFPEGNREDSSVVIGYNYAQTMIHVLQACGDDLTRENIMKQAASIKGLQLEGVLPGITINTSATDFAPIKQFQLRTFKGERWELFGDVITTEVGE</sequence>
<feature type="domain" description="Leucine-binding protein" evidence="4">
    <location>
        <begin position="39"/>
        <end position="388"/>
    </location>
</feature>
<gene>
    <name evidence="5" type="ORF">SAMN05444169_2240</name>
</gene>
<evidence type="ECO:0000256" key="2">
    <source>
        <dbReference type="ARBA" id="ARBA00022729"/>
    </source>
</evidence>
<evidence type="ECO:0000259" key="4">
    <source>
        <dbReference type="Pfam" id="PF13458"/>
    </source>
</evidence>
<dbReference type="InterPro" id="IPR028082">
    <property type="entry name" value="Peripla_BP_I"/>
</dbReference>
<dbReference type="RefSeq" id="WP_079566027.1">
    <property type="nucleotide sequence ID" value="NZ_LT670818.1"/>
</dbReference>
<dbReference type="Proteomes" id="UP000190675">
    <property type="component" value="Chromosome I"/>
</dbReference>
<dbReference type="SUPFAM" id="SSF53822">
    <property type="entry name" value="Periplasmic binding protein-like I"/>
    <property type="match status" value="1"/>
</dbReference>
<dbReference type="InterPro" id="IPR028081">
    <property type="entry name" value="Leu-bd"/>
</dbReference>
<name>A0A1M5JHV4_9BRAD</name>
<reference evidence="5 6" key="1">
    <citation type="submission" date="2016-11" db="EMBL/GenBank/DDBJ databases">
        <authorList>
            <person name="Jaros S."/>
            <person name="Januszkiewicz K."/>
            <person name="Wedrychowicz H."/>
        </authorList>
    </citation>
    <scope>NUCLEOTIDE SEQUENCE [LARGE SCALE GENOMIC DNA]</scope>
    <source>
        <strain evidence="5 6">GAS242</strain>
    </source>
</reference>
<evidence type="ECO:0000256" key="1">
    <source>
        <dbReference type="ARBA" id="ARBA00010062"/>
    </source>
</evidence>
<evidence type="ECO:0000256" key="3">
    <source>
        <dbReference type="SAM" id="SignalP"/>
    </source>
</evidence>
<dbReference type="CDD" id="cd06343">
    <property type="entry name" value="PBP1_ABC_ligand_binding-like"/>
    <property type="match status" value="1"/>
</dbReference>
<accession>A0A1M5JHV4</accession>
<organism evidence="5 6">
    <name type="scientific">Bradyrhizobium erythrophlei</name>
    <dbReference type="NCBI Taxonomy" id="1437360"/>
    <lineage>
        <taxon>Bacteria</taxon>
        <taxon>Pseudomonadati</taxon>
        <taxon>Pseudomonadota</taxon>
        <taxon>Alphaproteobacteria</taxon>
        <taxon>Hyphomicrobiales</taxon>
        <taxon>Nitrobacteraceae</taxon>
        <taxon>Bradyrhizobium</taxon>
    </lineage>
</organism>
<comment type="similarity">
    <text evidence="1">Belongs to the leucine-binding protein family.</text>
</comment>
<dbReference type="Pfam" id="PF13458">
    <property type="entry name" value="Peripla_BP_6"/>
    <property type="match status" value="1"/>
</dbReference>
<dbReference type="OrthoDB" id="9791590at2"/>
<dbReference type="AlphaFoldDB" id="A0A1M5JHV4"/>
<dbReference type="PANTHER" id="PTHR47235">
    <property type="entry name" value="BLR6548 PROTEIN"/>
    <property type="match status" value="1"/>
</dbReference>
<dbReference type="Gene3D" id="3.40.50.2300">
    <property type="match status" value="2"/>
</dbReference>
<feature type="signal peptide" evidence="3">
    <location>
        <begin position="1"/>
        <end position="27"/>
    </location>
</feature>
<evidence type="ECO:0000313" key="5">
    <source>
        <dbReference type="EMBL" id="SHG40121.1"/>
    </source>
</evidence>
<evidence type="ECO:0000313" key="6">
    <source>
        <dbReference type="Proteomes" id="UP000190675"/>
    </source>
</evidence>
<feature type="chain" id="PRO_5012544870" evidence="3">
    <location>
        <begin position="28"/>
        <end position="409"/>
    </location>
</feature>
<protein>
    <submittedName>
        <fullName evidence="5">Branched-chain amino acid transport system substrate-binding protein</fullName>
    </submittedName>
</protein>
<proteinExistence type="inferred from homology"/>
<dbReference type="EMBL" id="LT670818">
    <property type="protein sequence ID" value="SHG40121.1"/>
    <property type="molecule type" value="Genomic_DNA"/>
</dbReference>
<dbReference type="PANTHER" id="PTHR47235:SF1">
    <property type="entry name" value="BLR6548 PROTEIN"/>
    <property type="match status" value="1"/>
</dbReference>